<keyword evidence="9" id="KW-0472">Membrane</keyword>
<comment type="caution">
    <text evidence="11">The sequence shown here is derived from an EMBL/GenBank/DDBJ whole genome shotgun (WGS) entry which is preliminary data.</text>
</comment>
<evidence type="ECO:0000256" key="3">
    <source>
        <dbReference type="ARBA" id="ARBA00008725"/>
    </source>
</evidence>
<keyword evidence="7" id="KW-0564">Palmitate</keyword>
<dbReference type="InterPro" id="IPR050811">
    <property type="entry name" value="Phosphate_ABC_transporter"/>
</dbReference>
<dbReference type="Proteomes" id="UP000019598">
    <property type="component" value="Unassembled WGS sequence"/>
</dbReference>
<dbReference type="GeneID" id="43345860"/>
<comment type="subcellular location">
    <subcellularLocation>
        <location evidence="2">Cell membrane</location>
        <topology evidence="2">Lipid-anchor</topology>
    </subcellularLocation>
</comment>
<dbReference type="AlphaFoldDB" id="R9L897"/>
<organism evidence="11 12">
    <name type="scientific">Paenibacillus barengoltzii G22</name>
    <dbReference type="NCBI Taxonomy" id="1235795"/>
    <lineage>
        <taxon>Bacteria</taxon>
        <taxon>Bacillati</taxon>
        <taxon>Bacillota</taxon>
        <taxon>Bacilli</taxon>
        <taxon>Bacillales</taxon>
        <taxon>Paenibacillaceae</taxon>
        <taxon>Paenibacillus</taxon>
    </lineage>
</organism>
<dbReference type="EMBL" id="ASSZ01000026">
    <property type="protein sequence ID" value="EOS54915.1"/>
    <property type="molecule type" value="Genomic_DNA"/>
</dbReference>
<comment type="subunit">
    <text evidence="4">The complex is composed of two ATP-binding proteins (PstB), two transmembrane proteins (PstC and PstA) and a solute-binding protein (PstS).</text>
</comment>
<evidence type="ECO:0000259" key="10">
    <source>
        <dbReference type="Pfam" id="PF12849"/>
    </source>
</evidence>
<dbReference type="InterPro" id="IPR024370">
    <property type="entry name" value="PBP_domain"/>
</dbReference>
<dbReference type="PANTHER" id="PTHR30570:SF1">
    <property type="entry name" value="PHOSPHATE-BINDING PROTEIN PSTS"/>
    <property type="match status" value="1"/>
</dbReference>
<dbReference type="PATRIC" id="fig|1235795.3.peg.2851"/>
<dbReference type="PANTHER" id="PTHR30570">
    <property type="entry name" value="PERIPLASMIC PHOSPHATE BINDING COMPONENT OF PHOSPHATE ABC TRANSPORTER"/>
    <property type="match status" value="1"/>
</dbReference>
<dbReference type="GO" id="GO:0005886">
    <property type="term" value="C:plasma membrane"/>
    <property type="evidence" value="ECO:0007669"/>
    <property type="project" value="UniProtKB-SubCell"/>
</dbReference>
<dbReference type="GO" id="GO:0006817">
    <property type="term" value="P:phosphate ion transport"/>
    <property type="evidence" value="ECO:0007669"/>
    <property type="project" value="UniProtKB-KW"/>
</dbReference>
<feature type="domain" description="PBP" evidence="10">
    <location>
        <begin position="139"/>
        <end position="376"/>
    </location>
</feature>
<keyword evidence="9" id="KW-1133">Transmembrane helix</keyword>
<dbReference type="RefSeq" id="WP_016313320.1">
    <property type="nucleotide sequence ID" value="NZ_KE159653.1"/>
</dbReference>
<keyword evidence="6" id="KW-0732">Signal</keyword>
<reference evidence="11 12" key="1">
    <citation type="submission" date="2013-04" db="EMBL/GenBank/DDBJ databases">
        <title>The Genome Sequence of Paenibacillus barengoltzii G22.</title>
        <authorList>
            <consortium name="The Broad Institute Genomics Platform"/>
            <consortium name="The Broad Institute Genome Sequencing Center for Infectious Disease"/>
            <person name="Earl A."/>
            <person name="Xavier R."/>
            <person name="Elson C."/>
            <person name="Duck W."/>
            <person name="Walker B."/>
            <person name="Young S."/>
            <person name="Zeng Q."/>
            <person name="Gargeya S."/>
            <person name="Fitzgerald M."/>
            <person name="Haas B."/>
            <person name="Abouelleil A."/>
            <person name="Allen A.W."/>
            <person name="Alvarado L."/>
            <person name="Arachchi H.M."/>
            <person name="Berlin A.M."/>
            <person name="Chapman S.B."/>
            <person name="Gainer-Dewar J."/>
            <person name="Goldberg J."/>
            <person name="Griggs A."/>
            <person name="Gujja S."/>
            <person name="Hansen M."/>
            <person name="Howarth C."/>
            <person name="Imamovic A."/>
            <person name="Ireland A."/>
            <person name="Larimer J."/>
            <person name="McCowan C."/>
            <person name="Murphy C."/>
            <person name="Pearson M."/>
            <person name="Poon T.W."/>
            <person name="Priest M."/>
            <person name="Roberts A."/>
            <person name="Saif S."/>
            <person name="Shea T."/>
            <person name="Sisk P."/>
            <person name="Sykes S."/>
            <person name="Wortman J."/>
            <person name="Nusbaum C."/>
            <person name="Birren B."/>
        </authorList>
    </citation>
    <scope>NUCLEOTIDE SEQUENCE [LARGE SCALE GENOMIC DNA]</scope>
    <source>
        <strain evidence="11 12">G22</strain>
    </source>
</reference>
<keyword evidence="5" id="KW-0813">Transport</keyword>
<feature type="transmembrane region" description="Helical" evidence="9">
    <location>
        <begin position="39"/>
        <end position="64"/>
    </location>
</feature>
<evidence type="ECO:0000256" key="2">
    <source>
        <dbReference type="ARBA" id="ARBA00004193"/>
    </source>
</evidence>
<evidence type="ECO:0000256" key="1">
    <source>
        <dbReference type="ARBA" id="ARBA00002841"/>
    </source>
</evidence>
<comment type="function">
    <text evidence="1">Part of the ABC transporter complex PstSACB involved in phosphate import.</text>
</comment>
<evidence type="ECO:0000256" key="4">
    <source>
        <dbReference type="ARBA" id="ARBA00011529"/>
    </source>
</evidence>
<keyword evidence="9" id="KW-0812">Transmembrane</keyword>
<evidence type="ECO:0000313" key="11">
    <source>
        <dbReference type="EMBL" id="EOS54915.1"/>
    </source>
</evidence>
<gene>
    <name evidence="11" type="ORF">C812_02882</name>
</gene>
<dbReference type="SUPFAM" id="SSF53850">
    <property type="entry name" value="Periplasmic binding protein-like II"/>
    <property type="match status" value="1"/>
</dbReference>
<dbReference type="Gene3D" id="3.40.190.10">
    <property type="entry name" value="Periplasmic binding protein-like II"/>
    <property type="match status" value="2"/>
</dbReference>
<dbReference type="Pfam" id="PF12849">
    <property type="entry name" value="PBP_like_2"/>
    <property type="match status" value="1"/>
</dbReference>
<evidence type="ECO:0000256" key="8">
    <source>
        <dbReference type="ARBA" id="ARBA00023288"/>
    </source>
</evidence>
<evidence type="ECO:0000256" key="5">
    <source>
        <dbReference type="ARBA" id="ARBA00022592"/>
    </source>
</evidence>
<feature type="transmembrane region" description="Helical" evidence="9">
    <location>
        <begin position="71"/>
        <end position="89"/>
    </location>
</feature>
<evidence type="ECO:0000256" key="9">
    <source>
        <dbReference type="SAM" id="Phobius"/>
    </source>
</evidence>
<comment type="similarity">
    <text evidence="3">Belongs to the PstS family.</text>
</comment>
<dbReference type="STRING" id="1235795.C812_02882"/>
<evidence type="ECO:0000313" key="12">
    <source>
        <dbReference type="Proteomes" id="UP000019598"/>
    </source>
</evidence>
<evidence type="ECO:0000256" key="6">
    <source>
        <dbReference type="ARBA" id="ARBA00022729"/>
    </source>
</evidence>
<dbReference type="HOGENOM" id="CLU_026228_4_0_9"/>
<evidence type="ECO:0000256" key="7">
    <source>
        <dbReference type="ARBA" id="ARBA00023139"/>
    </source>
</evidence>
<sequence>MNKSVGELAAKIVLCVLLSSVILFLGFVASLIVSLAGGALFYAPLVLVAAAVLVVFLAFLMFLPKRHRRKLYFSLLAVVILVSLTTAGYEIRQAYHQRIPVVSDQEVDMWPYRPFADTGKLAVLPEPSQLTLTEDLPRLDGATALYPLYAAFAQAVYPRQEYDLYDSEVMVNTTPVAYKNLIEGRADIIFAAAPSEGQIAAARKQGKELKLTPIGREAFVFFVNASNPVTGLTTEQIRRIYSGEITRWSEVGGRNERIRAFQRPEDSGSQTMLIRVMDGRELATPPKENVASGMGGIISRTADYRNYKNALGYSFLYYATEMVNNGNIRLLTIDGVKPERATIASGEYPFAAEFYAVTAGSDNPNVERLIEWIQSSQGQYLVEQTGYTPLVP</sequence>
<accession>R9L897</accession>
<feature type="transmembrane region" description="Helical" evidence="9">
    <location>
        <begin position="12"/>
        <end position="33"/>
    </location>
</feature>
<dbReference type="OrthoDB" id="9790048at2"/>
<name>R9L897_9BACL</name>
<keyword evidence="5" id="KW-0592">Phosphate transport</keyword>
<proteinExistence type="inferred from homology"/>
<keyword evidence="8" id="KW-0449">Lipoprotein</keyword>
<protein>
    <recommendedName>
        <fullName evidence="10">PBP domain-containing protein</fullName>
    </recommendedName>
</protein>